<dbReference type="Gene3D" id="3.40.50.300">
    <property type="entry name" value="P-loop containing nucleotide triphosphate hydrolases"/>
    <property type="match status" value="2"/>
</dbReference>
<name>A0A075WEB3_ARCFL</name>
<reference evidence="2 3" key="1">
    <citation type="submission" date="2013-07" db="EMBL/GenBank/DDBJ databases">
        <title>Genome of Archaeoglobus fulgidus.</title>
        <authorList>
            <person name="Fiebig A."/>
            <person name="Birkeland N.-K."/>
        </authorList>
    </citation>
    <scope>NUCLEOTIDE SEQUENCE [LARGE SCALE GENOMIC DNA]</scope>
    <source>
        <strain evidence="2 3">DSM 8774</strain>
    </source>
</reference>
<dbReference type="Pfam" id="PF10412">
    <property type="entry name" value="TrwB_AAD_bind"/>
    <property type="match status" value="1"/>
</dbReference>
<organism evidence="2 3">
    <name type="scientific">Archaeoglobus fulgidus DSM 8774</name>
    <dbReference type="NCBI Taxonomy" id="1344584"/>
    <lineage>
        <taxon>Archaea</taxon>
        <taxon>Methanobacteriati</taxon>
        <taxon>Methanobacteriota</taxon>
        <taxon>Archaeoglobi</taxon>
        <taxon>Archaeoglobales</taxon>
        <taxon>Archaeoglobaceae</taxon>
        <taxon>Archaeoglobus</taxon>
    </lineage>
</organism>
<dbReference type="PANTHER" id="PTHR30121:SF6">
    <property type="entry name" value="SLR6007 PROTEIN"/>
    <property type="match status" value="1"/>
</dbReference>
<accession>A0A075WEB3</accession>
<dbReference type="GeneID" id="25399240"/>
<dbReference type="Proteomes" id="UP000028501">
    <property type="component" value="Chromosome"/>
</dbReference>
<sequence>MLGLLKKLRRSKKLNERVQERREVSYEELLTNKKYGDPLYLGVYTDNIRGDIHVSINFQDRFRHVFICGATGSGKSTLLVNMIVQDMYAGHGLCFIDPKGDAIEEVLMRVPEHRIDDVILIDPANYDKVVGLNFLELPKKNLSDAQLNAIKEVIVSDLVALMKQQTRIWGERFGRIFETLIRAILDFNERASEEDQLTFLDLYVLLTDEDIRNKFAESVKDPIIREYLLKINEMKEDVMEPVIRRLNDWVMNKVARQIVAHRKSSFDFREAIDSGKIILVRIPKGEVGEAIMQLVGLTVISKIWAAAKSRVDTPPEERVPFFLYIDEFANFAFEGSTFDEILSEARAFKLGLVLATQYPSQLSHEIREAVYGNCGTIITFNPQNPNDAKTLIKRFPGVKDEDLLSLGLYTVMLRLMVRNELSDPFIIRTYPPTTPVRNRNEINKVIERSLSLYGRERISEMDLSASLRRIKEMSRFSLKDSFVDEMIEVLYNLVIKGLELNYRNFAEEARRRAISVTEQQYANLLEIFDRMDLIELRSELVKGKYTANPKPDKIKSYFWDGKFNTILSGLIDHRKLVERVYEFFTQLGFVVEVPVSRDTYMPDLLLKYPAAMNYQEMDKVYREMNKSGAWQLTRGREAAVEIETTTHTRPGQLLTKLKKAYSSGRVAIFVVMGSGTTVKEYTSTARQILQVLTDMRGRSGFYTTDEPERDHRGRKLWVNKHTGEIAYESNGMLFNVKTNELECTVREAKDKGWTVKKMVFDPYKEFGDVMPEQGRDFVVLIFPPDDFDFPVVQVIRAGTGFKLIPVRRSDSEFWRRIISEETAGGRELTPALEYALKKYLKGEKVSDRNIKREMNEDRLEELRKIFQDEDDDEWS</sequence>
<dbReference type="InterPro" id="IPR051162">
    <property type="entry name" value="T4SS_component"/>
</dbReference>
<dbReference type="CDD" id="cd01127">
    <property type="entry name" value="TrwB_TraG_TraD_VirD4"/>
    <property type="match status" value="2"/>
</dbReference>
<evidence type="ECO:0000259" key="1">
    <source>
        <dbReference type="Pfam" id="PF10412"/>
    </source>
</evidence>
<dbReference type="KEGG" id="afg:AFULGI_00015740"/>
<evidence type="ECO:0000313" key="2">
    <source>
        <dbReference type="EMBL" id="AIG98336.1"/>
    </source>
</evidence>
<dbReference type="HOGENOM" id="CLU_328368_0_0_2"/>
<dbReference type="InterPro" id="IPR019476">
    <property type="entry name" value="T4SS_TraD_DNA-bd"/>
</dbReference>
<dbReference type="EMBL" id="CP006577">
    <property type="protein sequence ID" value="AIG98336.1"/>
    <property type="molecule type" value="Genomic_DNA"/>
</dbReference>
<protein>
    <submittedName>
        <fullName evidence="2">Type IV secretory pathway, VirD4 component</fullName>
    </submittedName>
</protein>
<dbReference type="InterPro" id="IPR027417">
    <property type="entry name" value="P-loop_NTPase"/>
</dbReference>
<dbReference type="PANTHER" id="PTHR30121">
    <property type="entry name" value="UNCHARACTERIZED PROTEIN YJGR-RELATED"/>
    <property type="match status" value="1"/>
</dbReference>
<proteinExistence type="predicted"/>
<gene>
    <name evidence="2" type="ORF">AFULGI_00015740</name>
</gene>
<feature type="domain" description="Type IV secretion system coupling protein TraD DNA-binding" evidence="1">
    <location>
        <begin position="54"/>
        <end position="394"/>
    </location>
</feature>
<dbReference type="AlphaFoldDB" id="A0A075WEB3"/>
<evidence type="ECO:0000313" key="3">
    <source>
        <dbReference type="Proteomes" id="UP000028501"/>
    </source>
</evidence>
<dbReference type="SUPFAM" id="SSF52540">
    <property type="entry name" value="P-loop containing nucleoside triphosphate hydrolases"/>
    <property type="match status" value="1"/>
</dbReference>
<dbReference type="RefSeq" id="WP_081868546.1">
    <property type="nucleotide sequence ID" value="NZ_CP006577.1"/>
</dbReference>